<dbReference type="RefSeq" id="XP_016604764.1">
    <property type="nucleotide sequence ID" value="XM_016756083.1"/>
</dbReference>
<dbReference type="STRING" id="645134.A0A0L0H6Y4"/>
<dbReference type="OMA" id="PRDFKLC"/>
<name>A0A0L0H6Y4_SPIPD</name>
<dbReference type="PANTHER" id="PTHR43807">
    <property type="entry name" value="FI04487P"/>
    <property type="match status" value="1"/>
</dbReference>
<sequence length="466" mass="51089">MHLYLQSVIKGSLRTSLPLYFSVRAMSAVPRISPKSAGRVNSLDQGGTVFAEFTALALAHKAVNLGQGFPTLPIPEFVTKAATDALTQNRLLHQYTRSEGHVRLAKALSAFYEDKLGRSLNPLTEIVTAVGACEAIYSTIQAFINPGDEVILMQPFYDSYPASVTLAGGIPVMVSLRPPSDRSSKTSDDWKLDFDEIRRAIKPGKTKMIIVNNPHNPVGKVFTREELEAIAQIATEYDLLVLADEVYETLVYTDSVAPLIKFASLPGMFERTITVGSVGKMFGVTGWKIGWAVGAPDIIRSIWMVHQYVPFSVVTPLQEATAVCLEQAATNGYFERTRAEYQQLRDKLHTMLSSVGLTPTLPHGGYFILADTSSLPDPADANGNAGAEEVDTDPRRDYRICRFLTKEAGVTAIPPSAFYDPADKEGRDQIAGHLARFAFCKNEEMLEQAGDKLRAYFGDLKGNKAD</sequence>
<dbReference type="FunFam" id="3.40.640.10:FF:000024">
    <property type="entry name" value="Kynurenine--oxoglutarate transaminase 3"/>
    <property type="match status" value="1"/>
</dbReference>
<dbReference type="PANTHER" id="PTHR43807:SF20">
    <property type="entry name" value="FI04487P"/>
    <property type="match status" value="1"/>
</dbReference>
<keyword evidence="3" id="KW-0032">Aminotransferase</keyword>
<dbReference type="SUPFAM" id="SSF53383">
    <property type="entry name" value="PLP-dependent transferases"/>
    <property type="match status" value="1"/>
</dbReference>
<dbReference type="OrthoDB" id="7042322at2759"/>
<keyword evidence="5" id="KW-0663">Pyridoxal phosphate</keyword>
<dbReference type="VEuPathDB" id="FungiDB:SPPG_07933"/>
<dbReference type="EMBL" id="KQ257467">
    <property type="protein sequence ID" value="KNC96724.1"/>
    <property type="molecule type" value="Genomic_DNA"/>
</dbReference>
<evidence type="ECO:0000256" key="5">
    <source>
        <dbReference type="ARBA" id="ARBA00022898"/>
    </source>
</evidence>
<dbReference type="InterPro" id="IPR015424">
    <property type="entry name" value="PyrdxlP-dep_Trfase"/>
</dbReference>
<dbReference type="GO" id="GO:0030170">
    <property type="term" value="F:pyridoxal phosphate binding"/>
    <property type="evidence" value="ECO:0007669"/>
    <property type="project" value="InterPro"/>
</dbReference>
<comment type="cofactor">
    <cofactor evidence="1">
        <name>pyridoxal 5'-phosphate</name>
        <dbReference type="ChEBI" id="CHEBI:597326"/>
    </cofactor>
</comment>
<keyword evidence="4" id="KW-0808">Transferase</keyword>
<dbReference type="CDD" id="cd00609">
    <property type="entry name" value="AAT_like"/>
    <property type="match status" value="1"/>
</dbReference>
<dbReference type="InterPro" id="IPR015422">
    <property type="entry name" value="PyrdxlP-dep_Trfase_small"/>
</dbReference>
<proteinExistence type="inferred from homology"/>
<dbReference type="GeneID" id="27691116"/>
<dbReference type="GO" id="GO:0005739">
    <property type="term" value="C:mitochondrion"/>
    <property type="evidence" value="ECO:0007669"/>
    <property type="project" value="TreeGrafter"/>
</dbReference>
<dbReference type="Gene3D" id="3.40.640.10">
    <property type="entry name" value="Type I PLP-dependent aspartate aminotransferase-like (Major domain)"/>
    <property type="match status" value="1"/>
</dbReference>
<evidence type="ECO:0000256" key="4">
    <source>
        <dbReference type="ARBA" id="ARBA00022679"/>
    </source>
</evidence>
<dbReference type="Pfam" id="PF00155">
    <property type="entry name" value="Aminotran_1_2"/>
    <property type="match status" value="1"/>
</dbReference>
<dbReference type="FunCoup" id="A0A0L0H6Y4">
    <property type="interactions" value="241"/>
</dbReference>
<feature type="domain" description="Aminotransferase class I/classII large" evidence="6">
    <location>
        <begin position="62"/>
        <end position="420"/>
    </location>
</feature>
<accession>A0A0L0H6Y4</accession>
<protein>
    <recommendedName>
        <fullName evidence="6">Aminotransferase class I/classII large domain-containing protein</fullName>
    </recommendedName>
</protein>
<evidence type="ECO:0000313" key="8">
    <source>
        <dbReference type="Proteomes" id="UP000053201"/>
    </source>
</evidence>
<evidence type="ECO:0000313" key="7">
    <source>
        <dbReference type="EMBL" id="KNC96724.1"/>
    </source>
</evidence>
<organism evidence="7 8">
    <name type="scientific">Spizellomyces punctatus (strain DAOM BR117)</name>
    <dbReference type="NCBI Taxonomy" id="645134"/>
    <lineage>
        <taxon>Eukaryota</taxon>
        <taxon>Fungi</taxon>
        <taxon>Fungi incertae sedis</taxon>
        <taxon>Chytridiomycota</taxon>
        <taxon>Chytridiomycota incertae sedis</taxon>
        <taxon>Chytridiomycetes</taxon>
        <taxon>Spizellomycetales</taxon>
        <taxon>Spizellomycetaceae</taxon>
        <taxon>Spizellomyces</taxon>
    </lineage>
</organism>
<evidence type="ECO:0000256" key="2">
    <source>
        <dbReference type="ARBA" id="ARBA00007441"/>
    </source>
</evidence>
<keyword evidence="8" id="KW-1185">Reference proteome</keyword>
<reference evidence="7 8" key="1">
    <citation type="submission" date="2009-08" db="EMBL/GenBank/DDBJ databases">
        <title>The Genome Sequence of Spizellomyces punctatus strain DAOM BR117.</title>
        <authorList>
            <consortium name="The Broad Institute Genome Sequencing Platform"/>
            <person name="Russ C."/>
            <person name="Cuomo C."/>
            <person name="Shea T."/>
            <person name="Young S.K."/>
            <person name="Zeng Q."/>
            <person name="Koehrsen M."/>
            <person name="Haas B."/>
            <person name="Borodovsky M."/>
            <person name="Guigo R."/>
            <person name="Alvarado L."/>
            <person name="Berlin A."/>
            <person name="Bochicchio J."/>
            <person name="Borenstein D."/>
            <person name="Chapman S."/>
            <person name="Chen Z."/>
            <person name="Engels R."/>
            <person name="Freedman E."/>
            <person name="Gellesch M."/>
            <person name="Goldberg J."/>
            <person name="Griggs A."/>
            <person name="Gujja S."/>
            <person name="Heiman D."/>
            <person name="Hepburn T."/>
            <person name="Howarth C."/>
            <person name="Jen D."/>
            <person name="Larson L."/>
            <person name="Lewis B."/>
            <person name="Mehta T."/>
            <person name="Park D."/>
            <person name="Pearson M."/>
            <person name="Roberts A."/>
            <person name="Saif S."/>
            <person name="Shenoy N."/>
            <person name="Sisk P."/>
            <person name="Stolte C."/>
            <person name="Sykes S."/>
            <person name="Thomson T."/>
            <person name="Walk T."/>
            <person name="White J."/>
            <person name="Yandava C."/>
            <person name="Burger G."/>
            <person name="Gray M.W."/>
            <person name="Holland P.W.H."/>
            <person name="King N."/>
            <person name="Lang F.B.F."/>
            <person name="Roger A.J."/>
            <person name="Ruiz-Trillo I."/>
            <person name="Lander E."/>
            <person name="Nusbaum C."/>
        </authorList>
    </citation>
    <scope>NUCLEOTIDE SEQUENCE [LARGE SCALE GENOMIC DNA]</scope>
    <source>
        <strain evidence="7 8">DAOM BR117</strain>
    </source>
</reference>
<dbReference type="InterPro" id="IPR051326">
    <property type="entry name" value="Kynurenine-oxoglutarate_AT"/>
</dbReference>
<dbReference type="eggNOG" id="KOG0257">
    <property type="taxonomic scope" value="Eukaryota"/>
</dbReference>
<gene>
    <name evidence="7" type="ORF">SPPG_07933</name>
</gene>
<evidence type="ECO:0000256" key="1">
    <source>
        <dbReference type="ARBA" id="ARBA00001933"/>
    </source>
</evidence>
<evidence type="ECO:0000259" key="6">
    <source>
        <dbReference type="Pfam" id="PF00155"/>
    </source>
</evidence>
<dbReference type="InParanoid" id="A0A0L0H6Y4"/>
<evidence type="ECO:0000256" key="3">
    <source>
        <dbReference type="ARBA" id="ARBA00022576"/>
    </source>
</evidence>
<dbReference type="InterPro" id="IPR004839">
    <property type="entry name" value="Aminotransferase_I/II_large"/>
</dbReference>
<dbReference type="Gene3D" id="3.90.1150.10">
    <property type="entry name" value="Aspartate Aminotransferase, domain 1"/>
    <property type="match status" value="1"/>
</dbReference>
<dbReference type="GO" id="GO:0016212">
    <property type="term" value="F:kynurenine-oxoglutarate transaminase activity"/>
    <property type="evidence" value="ECO:0007669"/>
    <property type="project" value="TreeGrafter"/>
</dbReference>
<dbReference type="InterPro" id="IPR015421">
    <property type="entry name" value="PyrdxlP-dep_Trfase_major"/>
</dbReference>
<dbReference type="AlphaFoldDB" id="A0A0L0H6Y4"/>
<dbReference type="Proteomes" id="UP000053201">
    <property type="component" value="Unassembled WGS sequence"/>
</dbReference>
<comment type="similarity">
    <text evidence="2">Belongs to the class-I pyridoxal-phosphate-dependent aminotransferase family.</text>
</comment>